<evidence type="ECO:0000313" key="3">
    <source>
        <dbReference type="EMBL" id="GFP31868.1"/>
    </source>
</evidence>
<dbReference type="EMBL" id="BLSB01000009">
    <property type="protein sequence ID" value="GFP34520.1"/>
    <property type="molecule type" value="Genomic_DNA"/>
</dbReference>
<dbReference type="EMBL" id="BLRV01000006">
    <property type="protein sequence ID" value="GFP20884.1"/>
    <property type="molecule type" value="Genomic_DNA"/>
</dbReference>
<evidence type="ECO:0008006" key="13">
    <source>
        <dbReference type="Google" id="ProtNLM"/>
    </source>
</evidence>
<organism evidence="1 11">
    <name type="scientific">Candidatus Hakubella thermalkaliphila</name>
    <dbReference type="NCBI Taxonomy" id="2754717"/>
    <lineage>
        <taxon>Bacteria</taxon>
        <taxon>Bacillati</taxon>
        <taxon>Actinomycetota</taxon>
        <taxon>Actinomycetota incertae sedis</taxon>
        <taxon>Candidatus Hakubellales</taxon>
        <taxon>Candidatus Hakubellaceae</taxon>
        <taxon>Candidatus Hakubella</taxon>
    </lineage>
</organism>
<evidence type="ECO:0000313" key="11">
    <source>
        <dbReference type="Proteomes" id="UP000580051"/>
    </source>
</evidence>
<dbReference type="Proteomes" id="UP000561271">
    <property type="component" value="Unassembled WGS sequence"/>
</dbReference>
<evidence type="ECO:0000313" key="2">
    <source>
        <dbReference type="EMBL" id="GFP29168.1"/>
    </source>
</evidence>
<gene>
    <name evidence="1" type="ORF">HKBW3S06_00111</name>
    <name evidence="2" type="ORF">HKBW3S34_00087</name>
    <name evidence="3" type="ORF">HKBW3S42_00174</name>
    <name evidence="4" type="ORF">HKBW3S43_00313</name>
    <name evidence="5" type="ORF">HKBW3S44_00656</name>
    <name evidence="6" type="ORF">HKBW3S47_00134</name>
</gene>
<dbReference type="Proteomes" id="UP000580051">
    <property type="component" value="Unassembled WGS sequence"/>
</dbReference>
<proteinExistence type="predicted"/>
<name>A0A6V8NNH0_9ACTN</name>
<dbReference type="EMBL" id="BLRZ01000002">
    <property type="protein sequence ID" value="GFP29168.1"/>
    <property type="molecule type" value="Genomic_DNA"/>
</dbReference>
<dbReference type="EMBL" id="BLSD01000004">
    <property type="protein sequence ID" value="GFP38433.1"/>
    <property type="molecule type" value="Genomic_DNA"/>
</dbReference>
<keyword evidence="12" id="KW-1185">Reference proteome</keyword>
<dbReference type="Proteomes" id="UP000568877">
    <property type="component" value="Unassembled WGS sequence"/>
</dbReference>
<evidence type="ECO:0000313" key="4">
    <source>
        <dbReference type="EMBL" id="GFP34520.1"/>
    </source>
</evidence>
<comment type="caution">
    <text evidence="1">The sequence shown here is derived from an EMBL/GenBank/DDBJ whole genome shotgun (WGS) entry which is preliminary data.</text>
</comment>
<dbReference type="EMBL" id="BLSA01000011">
    <property type="protein sequence ID" value="GFP31868.1"/>
    <property type="molecule type" value="Genomic_DNA"/>
</dbReference>
<dbReference type="RefSeq" id="WP_176226028.1">
    <property type="nucleotide sequence ID" value="NZ_BLRV01000006.1"/>
</dbReference>
<evidence type="ECO:0000313" key="10">
    <source>
        <dbReference type="Proteomes" id="UP000576480"/>
    </source>
</evidence>
<dbReference type="Gene3D" id="3.30.460.40">
    <property type="match status" value="1"/>
</dbReference>
<dbReference type="Proteomes" id="UP000588083">
    <property type="component" value="Unassembled WGS sequence"/>
</dbReference>
<evidence type="ECO:0000313" key="9">
    <source>
        <dbReference type="Proteomes" id="UP000569018"/>
    </source>
</evidence>
<dbReference type="EMBL" id="BLSC01000036">
    <property type="protein sequence ID" value="GFP36975.1"/>
    <property type="molecule type" value="Genomic_DNA"/>
</dbReference>
<evidence type="ECO:0000313" key="6">
    <source>
        <dbReference type="EMBL" id="GFP38433.1"/>
    </source>
</evidence>
<dbReference type="SUPFAM" id="SSF81301">
    <property type="entry name" value="Nucleotidyltransferase"/>
    <property type="match status" value="1"/>
</dbReference>
<evidence type="ECO:0000313" key="8">
    <source>
        <dbReference type="Proteomes" id="UP000568877"/>
    </source>
</evidence>
<evidence type="ECO:0000313" key="5">
    <source>
        <dbReference type="EMBL" id="GFP36975.1"/>
    </source>
</evidence>
<dbReference type="InterPro" id="IPR043519">
    <property type="entry name" value="NT_sf"/>
</dbReference>
<evidence type="ECO:0000313" key="1">
    <source>
        <dbReference type="EMBL" id="GFP20884.1"/>
    </source>
</evidence>
<dbReference type="Proteomes" id="UP000576480">
    <property type="component" value="Unassembled WGS sequence"/>
</dbReference>
<reference evidence="7 8" key="1">
    <citation type="journal article" date="2020" name="Front. Microbiol.">
        <title>Single-cell genomics of novel Actinobacteria with the Wood-Ljungdahl pathway discovered in a serpentinizing system.</title>
        <authorList>
            <person name="Merino N."/>
            <person name="Kawai M."/>
            <person name="Boyd E.S."/>
            <person name="Colman D.R."/>
            <person name="McGlynn S.E."/>
            <person name="Nealson K.H."/>
            <person name="Kurokawa K."/>
            <person name="Hongoh Y."/>
        </authorList>
    </citation>
    <scope>NUCLEOTIDE SEQUENCE [LARGE SCALE GENOMIC DNA]</scope>
    <source>
        <strain evidence="1 11">S06</strain>
        <strain evidence="2 12">S34</strain>
        <strain evidence="3 8">S42</strain>
        <strain evidence="4 10">S43</strain>
        <strain evidence="5 7">S44</strain>
        <strain evidence="6 9">S47</strain>
    </source>
</reference>
<protein>
    <recommendedName>
        <fullName evidence="13">Nucleotidyl transferase AbiEii/AbiGii toxin family protein</fullName>
    </recommendedName>
</protein>
<accession>A0A6V8NNH0</accession>
<sequence>MILKTLKDIARLLSKEEIPYMVTGGQATIQYGMPRLTQDIDITVALTSEDVTKVINAARCRK</sequence>
<dbReference type="AlphaFoldDB" id="A0A6V8NNH0"/>
<evidence type="ECO:0000313" key="7">
    <source>
        <dbReference type="Proteomes" id="UP000561271"/>
    </source>
</evidence>
<evidence type="ECO:0000313" key="12">
    <source>
        <dbReference type="Proteomes" id="UP000588083"/>
    </source>
</evidence>
<dbReference type="Proteomes" id="UP000569018">
    <property type="component" value="Unassembled WGS sequence"/>
</dbReference>